<evidence type="ECO:0000256" key="1">
    <source>
        <dbReference type="ARBA" id="ARBA00023015"/>
    </source>
</evidence>
<reference evidence="6 7" key="1">
    <citation type="submission" date="2019-06" db="EMBL/GenBank/DDBJ databases">
        <title>Sorghum-associated microbial communities from plants grown in Nebraska, USA.</title>
        <authorList>
            <person name="Schachtman D."/>
        </authorList>
    </citation>
    <scope>NUCLEOTIDE SEQUENCE [LARGE SCALE GENOMIC DNA]</scope>
    <source>
        <strain evidence="6 7">1209</strain>
    </source>
</reference>
<gene>
    <name evidence="6" type="ORF">FHW36_103256</name>
</gene>
<dbReference type="InterPro" id="IPR001647">
    <property type="entry name" value="HTH_TetR"/>
</dbReference>
<evidence type="ECO:0000256" key="3">
    <source>
        <dbReference type="ARBA" id="ARBA00023163"/>
    </source>
</evidence>
<dbReference type="AlphaFoldDB" id="A0A561PTJ7"/>
<dbReference type="Pfam" id="PF13305">
    <property type="entry name" value="TetR_C_33"/>
    <property type="match status" value="1"/>
</dbReference>
<keyword evidence="2 4" id="KW-0238">DNA-binding</keyword>
<name>A0A561PTJ7_9BACT</name>
<evidence type="ECO:0000259" key="5">
    <source>
        <dbReference type="PROSITE" id="PS50977"/>
    </source>
</evidence>
<dbReference type="InterPro" id="IPR036271">
    <property type="entry name" value="Tet_transcr_reg_TetR-rel_C_sf"/>
</dbReference>
<dbReference type="InterPro" id="IPR050109">
    <property type="entry name" value="HTH-type_TetR-like_transc_reg"/>
</dbReference>
<keyword evidence="7" id="KW-1185">Reference proteome</keyword>
<dbReference type="InterPro" id="IPR009057">
    <property type="entry name" value="Homeodomain-like_sf"/>
</dbReference>
<accession>A0A561PTJ7</accession>
<dbReference type="PROSITE" id="PS50977">
    <property type="entry name" value="HTH_TETR_2"/>
    <property type="match status" value="1"/>
</dbReference>
<dbReference type="Gene3D" id="1.10.357.10">
    <property type="entry name" value="Tetracycline Repressor, domain 2"/>
    <property type="match status" value="1"/>
</dbReference>
<keyword evidence="3" id="KW-0804">Transcription</keyword>
<keyword evidence="1" id="KW-0805">Transcription regulation</keyword>
<proteinExistence type="predicted"/>
<feature type="DNA-binding region" description="H-T-H motif" evidence="4">
    <location>
        <begin position="42"/>
        <end position="61"/>
    </location>
</feature>
<dbReference type="SUPFAM" id="SSF46689">
    <property type="entry name" value="Homeodomain-like"/>
    <property type="match status" value="1"/>
</dbReference>
<sequence length="212" mass="24673">MHCKPNNLGIIERKEREKAEMRRRIVDAAVQMIVEEGYEKVSIRNIADKIEYSPATIYLYYKDKDELLYDVQSQAFATLAEEFREKINAEDPFKRLEQLAIAYLEFSRQHPELYDLMFIIKAPMNTLVEKEKWENGDPSYDALHGLMQECIEKKVVKFKDATIATLSVWGFAHGLISLHLRGRCTKVSRVPEEEVPRVIATAIDEYLEMIKA</sequence>
<dbReference type="Pfam" id="PF00440">
    <property type="entry name" value="TetR_N"/>
    <property type="match status" value="1"/>
</dbReference>
<comment type="caution">
    <text evidence="6">The sequence shown here is derived from an EMBL/GenBank/DDBJ whole genome shotgun (WGS) entry which is preliminary data.</text>
</comment>
<dbReference type="PRINTS" id="PR00455">
    <property type="entry name" value="HTHTETR"/>
</dbReference>
<evidence type="ECO:0000256" key="4">
    <source>
        <dbReference type="PROSITE-ProRule" id="PRU00335"/>
    </source>
</evidence>
<dbReference type="PANTHER" id="PTHR30055">
    <property type="entry name" value="HTH-TYPE TRANSCRIPTIONAL REGULATOR RUTR"/>
    <property type="match status" value="1"/>
</dbReference>
<dbReference type="Proteomes" id="UP000320811">
    <property type="component" value="Unassembled WGS sequence"/>
</dbReference>
<evidence type="ECO:0000313" key="6">
    <source>
        <dbReference type="EMBL" id="TWF41452.1"/>
    </source>
</evidence>
<evidence type="ECO:0000313" key="7">
    <source>
        <dbReference type="Proteomes" id="UP000320811"/>
    </source>
</evidence>
<dbReference type="EMBL" id="VIWO01000003">
    <property type="protein sequence ID" value="TWF41452.1"/>
    <property type="molecule type" value="Genomic_DNA"/>
</dbReference>
<dbReference type="GO" id="GO:0003700">
    <property type="term" value="F:DNA-binding transcription factor activity"/>
    <property type="evidence" value="ECO:0007669"/>
    <property type="project" value="TreeGrafter"/>
</dbReference>
<organism evidence="6 7">
    <name type="scientific">Chitinophaga polysaccharea</name>
    <dbReference type="NCBI Taxonomy" id="1293035"/>
    <lineage>
        <taxon>Bacteria</taxon>
        <taxon>Pseudomonadati</taxon>
        <taxon>Bacteroidota</taxon>
        <taxon>Chitinophagia</taxon>
        <taxon>Chitinophagales</taxon>
        <taxon>Chitinophagaceae</taxon>
        <taxon>Chitinophaga</taxon>
    </lineage>
</organism>
<dbReference type="PANTHER" id="PTHR30055:SF212">
    <property type="entry name" value="TETR-FAMILY FAMILY TRANSCRIPTIONAL REGULATOR"/>
    <property type="match status" value="1"/>
</dbReference>
<dbReference type="GO" id="GO:0000976">
    <property type="term" value="F:transcription cis-regulatory region binding"/>
    <property type="evidence" value="ECO:0007669"/>
    <property type="project" value="TreeGrafter"/>
</dbReference>
<evidence type="ECO:0000256" key="2">
    <source>
        <dbReference type="ARBA" id="ARBA00023125"/>
    </source>
</evidence>
<feature type="domain" description="HTH tetR-type" evidence="5">
    <location>
        <begin position="19"/>
        <end position="79"/>
    </location>
</feature>
<protein>
    <submittedName>
        <fullName evidence="6">TetR family transcriptional regulator</fullName>
    </submittedName>
</protein>
<dbReference type="InterPro" id="IPR025996">
    <property type="entry name" value="MT1864/Rv1816-like_C"/>
</dbReference>
<dbReference type="SUPFAM" id="SSF48498">
    <property type="entry name" value="Tetracyclin repressor-like, C-terminal domain"/>
    <property type="match status" value="1"/>
</dbReference>